<dbReference type="Proteomes" id="UP000790709">
    <property type="component" value="Unassembled WGS sequence"/>
</dbReference>
<keyword evidence="2" id="KW-1185">Reference proteome</keyword>
<dbReference type="EMBL" id="MU266721">
    <property type="protein sequence ID" value="KAH7918885.1"/>
    <property type="molecule type" value="Genomic_DNA"/>
</dbReference>
<proteinExistence type="predicted"/>
<accession>A0ACB8AZC6</accession>
<gene>
    <name evidence="1" type="ORF">BV22DRAFT_1199795</name>
</gene>
<reference evidence="1" key="1">
    <citation type="journal article" date="2021" name="New Phytol.">
        <title>Evolutionary innovations through gain and loss of genes in the ectomycorrhizal Boletales.</title>
        <authorList>
            <person name="Wu G."/>
            <person name="Miyauchi S."/>
            <person name="Morin E."/>
            <person name="Kuo A."/>
            <person name="Drula E."/>
            <person name="Varga T."/>
            <person name="Kohler A."/>
            <person name="Feng B."/>
            <person name="Cao Y."/>
            <person name="Lipzen A."/>
            <person name="Daum C."/>
            <person name="Hundley H."/>
            <person name="Pangilinan J."/>
            <person name="Johnson J."/>
            <person name="Barry K."/>
            <person name="LaButti K."/>
            <person name="Ng V."/>
            <person name="Ahrendt S."/>
            <person name="Min B."/>
            <person name="Choi I.G."/>
            <person name="Park H."/>
            <person name="Plett J.M."/>
            <person name="Magnuson J."/>
            <person name="Spatafora J.W."/>
            <person name="Nagy L.G."/>
            <person name="Henrissat B."/>
            <person name="Grigoriev I.V."/>
            <person name="Yang Z.L."/>
            <person name="Xu J."/>
            <person name="Martin F.M."/>
        </authorList>
    </citation>
    <scope>NUCLEOTIDE SEQUENCE</scope>
    <source>
        <strain evidence="1">KUC20120723A-06</strain>
    </source>
</reference>
<sequence>MGDCDSADNWHAGPEEGRPALYERTSTIEEAGQSQPCITKTVHTFPQEARDDSNGATMVAIAKGESTIAPPTQIRRDQPKQDNTEGIEGGWTFRVLTFDELRPTTELSHYELWKDGISHRDINESGLMYYRNAQGVAVGVLNDYDLASIIEGHQGNGRVGTMPFMAIELLDQEGPEGHITPKYHHVAESLIWVLAWVTLHYAHGTRLPRKDRPLEAWLSLRAYECGEKKTVFMVRRRQKIVPPPSQKQNWKVVLRSLKTLLAHYSQEENEDEDQDEDQDEHGHEPVALTVEQAFEKWLHHRVLRKSLRKGSINVSE</sequence>
<protein>
    <submittedName>
        <fullName evidence="1">Uncharacterized protein</fullName>
    </submittedName>
</protein>
<evidence type="ECO:0000313" key="2">
    <source>
        <dbReference type="Proteomes" id="UP000790709"/>
    </source>
</evidence>
<name>A0ACB8AZC6_9AGAM</name>
<evidence type="ECO:0000313" key="1">
    <source>
        <dbReference type="EMBL" id="KAH7918885.1"/>
    </source>
</evidence>
<comment type="caution">
    <text evidence="1">The sequence shown here is derived from an EMBL/GenBank/DDBJ whole genome shotgun (WGS) entry which is preliminary data.</text>
</comment>
<organism evidence="1 2">
    <name type="scientific">Leucogyrophana mollusca</name>
    <dbReference type="NCBI Taxonomy" id="85980"/>
    <lineage>
        <taxon>Eukaryota</taxon>
        <taxon>Fungi</taxon>
        <taxon>Dikarya</taxon>
        <taxon>Basidiomycota</taxon>
        <taxon>Agaricomycotina</taxon>
        <taxon>Agaricomycetes</taxon>
        <taxon>Agaricomycetidae</taxon>
        <taxon>Boletales</taxon>
        <taxon>Boletales incertae sedis</taxon>
        <taxon>Leucogyrophana</taxon>
    </lineage>
</organism>